<dbReference type="Proteomes" id="UP000824024">
    <property type="component" value="Unassembled WGS sequence"/>
</dbReference>
<dbReference type="InterPro" id="IPR052920">
    <property type="entry name" value="DNA-binding_regulatory"/>
</dbReference>
<keyword evidence="1" id="KW-1133">Transmembrane helix</keyword>
<dbReference type="AlphaFoldDB" id="A0A9D2D2D8"/>
<feature type="transmembrane region" description="Helical" evidence="1">
    <location>
        <begin position="6"/>
        <end position="24"/>
    </location>
</feature>
<proteinExistence type="predicted"/>
<dbReference type="EMBL" id="DXCH01000137">
    <property type="protein sequence ID" value="HIZ07244.1"/>
    <property type="molecule type" value="Genomic_DNA"/>
</dbReference>
<dbReference type="SUPFAM" id="SSF53474">
    <property type="entry name" value="alpha/beta-Hydrolases"/>
    <property type="match status" value="1"/>
</dbReference>
<reference evidence="3" key="1">
    <citation type="journal article" date="2021" name="PeerJ">
        <title>Extensive microbial diversity within the chicken gut microbiome revealed by metagenomics and culture.</title>
        <authorList>
            <person name="Gilroy R."/>
            <person name="Ravi A."/>
            <person name="Getino M."/>
            <person name="Pursley I."/>
            <person name="Horton D.L."/>
            <person name="Alikhan N.F."/>
            <person name="Baker D."/>
            <person name="Gharbi K."/>
            <person name="Hall N."/>
            <person name="Watson M."/>
            <person name="Adriaenssens E.M."/>
            <person name="Foster-Nyarko E."/>
            <person name="Jarju S."/>
            <person name="Secka A."/>
            <person name="Antonio M."/>
            <person name="Oren A."/>
            <person name="Chaudhuri R.R."/>
            <person name="La Ragione R."/>
            <person name="Hildebrand F."/>
            <person name="Pallen M.J."/>
        </authorList>
    </citation>
    <scope>NUCLEOTIDE SEQUENCE</scope>
    <source>
        <strain evidence="3">CHK192-9172</strain>
    </source>
</reference>
<evidence type="ECO:0000313" key="3">
    <source>
        <dbReference type="EMBL" id="HIZ07244.1"/>
    </source>
</evidence>
<keyword evidence="1" id="KW-0472">Membrane</keyword>
<evidence type="ECO:0000256" key="1">
    <source>
        <dbReference type="SAM" id="Phobius"/>
    </source>
</evidence>
<name>A0A9D2D2D8_9FIRM</name>
<evidence type="ECO:0000313" key="4">
    <source>
        <dbReference type="Proteomes" id="UP000824024"/>
    </source>
</evidence>
<dbReference type="PANTHER" id="PTHR43358:SF4">
    <property type="entry name" value="ALPHA_BETA HYDROLASE FOLD-1 DOMAIN-CONTAINING PROTEIN"/>
    <property type="match status" value="1"/>
</dbReference>
<dbReference type="GO" id="GO:0008236">
    <property type="term" value="F:serine-type peptidase activity"/>
    <property type="evidence" value="ECO:0007669"/>
    <property type="project" value="InterPro"/>
</dbReference>
<organism evidence="3 4">
    <name type="scientific">Candidatus Eubacterium avistercoris</name>
    <dbReference type="NCBI Taxonomy" id="2838567"/>
    <lineage>
        <taxon>Bacteria</taxon>
        <taxon>Bacillati</taxon>
        <taxon>Bacillota</taxon>
        <taxon>Clostridia</taxon>
        <taxon>Eubacteriales</taxon>
        <taxon>Eubacteriaceae</taxon>
        <taxon>Eubacterium</taxon>
    </lineage>
</organism>
<dbReference type="Gene3D" id="3.40.50.1820">
    <property type="entry name" value="alpha/beta hydrolase"/>
    <property type="match status" value="1"/>
</dbReference>
<sequence>MIMIIIAAAGLLCVFFIAVLYYAYRRVFYSPIPRPKEKEIMPDTEQYRPYRQEIMQFLEEALALPYEPVCIQSKDGLKLFGKYYHVQDHGPLTIMFHGYKSPMAERDFEGGIRICRELNCNFLLVDQRAQGKSQGKTITFGIRERYDCLDWIRYARKRFGGETRIFLYGVSMGAATVLMAADLELPDNVAGIVADCGYTSPEAIIRKVIADMGIPGSAYGIVSMAAALFGHFRLKEASPLEGVKHSRVPILFFHGEDDRYVPCSMSRELYEHCSGEKYILTVPGAGHGMSYFGNRREYVRLTKWFMNRYSSES</sequence>
<evidence type="ECO:0000259" key="2">
    <source>
        <dbReference type="Pfam" id="PF00326"/>
    </source>
</evidence>
<dbReference type="InterPro" id="IPR001375">
    <property type="entry name" value="Peptidase_S9_cat"/>
</dbReference>
<keyword evidence="1" id="KW-0812">Transmembrane</keyword>
<keyword evidence="3" id="KW-0378">Hydrolase</keyword>
<dbReference type="PANTHER" id="PTHR43358">
    <property type="entry name" value="ALPHA/BETA-HYDROLASE"/>
    <property type="match status" value="1"/>
</dbReference>
<feature type="domain" description="Peptidase S9 prolyl oligopeptidase catalytic" evidence="2">
    <location>
        <begin position="144"/>
        <end position="309"/>
    </location>
</feature>
<accession>A0A9D2D2D8</accession>
<protein>
    <submittedName>
        <fullName evidence="3">Alpha/beta hydrolase</fullName>
    </submittedName>
</protein>
<comment type="caution">
    <text evidence="3">The sequence shown here is derived from an EMBL/GenBank/DDBJ whole genome shotgun (WGS) entry which is preliminary data.</text>
</comment>
<dbReference type="GO" id="GO:0006508">
    <property type="term" value="P:proteolysis"/>
    <property type="evidence" value="ECO:0007669"/>
    <property type="project" value="InterPro"/>
</dbReference>
<gene>
    <name evidence="3" type="ORF">IAA08_04830</name>
</gene>
<reference evidence="3" key="2">
    <citation type="submission" date="2021-04" db="EMBL/GenBank/DDBJ databases">
        <authorList>
            <person name="Gilroy R."/>
        </authorList>
    </citation>
    <scope>NUCLEOTIDE SEQUENCE</scope>
    <source>
        <strain evidence="3">CHK192-9172</strain>
    </source>
</reference>
<dbReference type="Pfam" id="PF00326">
    <property type="entry name" value="Peptidase_S9"/>
    <property type="match status" value="1"/>
</dbReference>
<dbReference type="InterPro" id="IPR029058">
    <property type="entry name" value="AB_hydrolase_fold"/>
</dbReference>